<evidence type="ECO:0000313" key="11">
    <source>
        <dbReference type="Proteomes" id="UP001066276"/>
    </source>
</evidence>
<evidence type="ECO:0000256" key="4">
    <source>
        <dbReference type="ARBA" id="ARBA00022989"/>
    </source>
</evidence>
<feature type="transmembrane region" description="Helical" evidence="6">
    <location>
        <begin position="413"/>
        <end position="434"/>
    </location>
</feature>
<evidence type="ECO:0000256" key="2">
    <source>
        <dbReference type="ARBA" id="ARBA00009037"/>
    </source>
</evidence>
<evidence type="ECO:0000313" key="10">
    <source>
        <dbReference type="EMBL" id="KAJ1161230.1"/>
    </source>
</evidence>
<accession>A0AAV7SBN8</accession>
<evidence type="ECO:0000259" key="8">
    <source>
        <dbReference type="Pfam" id="PF05827"/>
    </source>
</evidence>
<dbReference type="InterPro" id="IPR046755">
    <property type="entry name" value="VAS1_LD"/>
</dbReference>
<evidence type="ECO:0000259" key="9">
    <source>
        <dbReference type="Pfam" id="PF20520"/>
    </source>
</evidence>
<dbReference type="FunFam" id="2.40.160.110:FF:000003">
    <property type="entry name" value="ATPase H+ transporting accessory protein 1"/>
    <property type="match status" value="1"/>
</dbReference>
<evidence type="ECO:0000256" key="7">
    <source>
        <dbReference type="SAM" id="SignalP"/>
    </source>
</evidence>
<evidence type="ECO:0008006" key="12">
    <source>
        <dbReference type="Google" id="ProtNLM"/>
    </source>
</evidence>
<evidence type="ECO:0000256" key="3">
    <source>
        <dbReference type="ARBA" id="ARBA00022692"/>
    </source>
</evidence>
<sequence>MLPATSVLCPLLLALGVLPLGAVAEGHVPVLLWSTRSSLWDRTALAHEGHITSGREFHAFLEPILHQNPRNLVLFLQDSLSVDDFTYLSATSEREKPLHNIQEVLNSSESSLVLPAVAWEAVRHLADYLQKKADWHLMYMNDVDASGFTPSVSKPNLIVVTLQSTTRGSGIPAAWSVVENEEKIGRLTEFLRGKAMEFSAIYSALKPSKIHRSFDEISARRRRLMAESAVATVPYPPLNVTNGTDTCIIFYATNISLTVNETIHLDVTNQTFITRAADTSSSSCSTGNTTLSLKYYNLTADIRSLEIRFAMSNQFYAGSARNWFTVDRVQIIANDNAPGALFSIPYASSPAEYSFHCQLVGTSALYGAVMTPSNAAAKSWNVLISEFQIQGFHVQNSLFSYASDCTGFFSAPIWMALVSSLVLLWILAYGIYMLMQLTTNDKFDDPRGQPLSVSLME</sequence>
<dbReference type="InterPro" id="IPR008388">
    <property type="entry name" value="Ac45_acc_su"/>
</dbReference>
<dbReference type="GO" id="GO:0030641">
    <property type="term" value="P:regulation of cellular pH"/>
    <property type="evidence" value="ECO:0007669"/>
    <property type="project" value="TreeGrafter"/>
</dbReference>
<gene>
    <name evidence="10" type="ORF">NDU88_001717</name>
</gene>
<evidence type="ECO:0000256" key="1">
    <source>
        <dbReference type="ARBA" id="ARBA00004167"/>
    </source>
</evidence>
<dbReference type="GO" id="GO:0012505">
    <property type="term" value="C:endomembrane system"/>
    <property type="evidence" value="ECO:0007669"/>
    <property type="project" value="UniProtKB-ARBA"/>
</dbReference>
<keyword evidence="5 6" id="KW-0472">Membrane</keyword>
<proteinExistence type="inferred from homology"/>
<dbReference type="Pfam" id="PF05827">
    <property type="entry name" value="VAS1_LD"/>
    <property type="match status" value="1"/>
</dbReference>
<comment type="similarity">
    <text evidence="2">Belongs to the vacuolar ATPase subunit S1 family.</text>
</comment>
<dbReference type="GO" id="GO:0001671">
    <property type="term" value="F:ATPase activator activity"/>
    <property type="evidence" value="ECO:0007669"/>
    <property type="project" value="TreeGrafter"/>
</dbReference>
<name>A0AAV7SBN8_PLEWA</name>
<evidence type="ECO:0000256" key="6">
    <source>
        <dbReference type="SAM" id="Phobius"/>
    </source>
</evidence>
<reference evidence="10" key="1">
    <citation type="journal article" date="2022" name="bioRxiv">
        <title>Sequencing and chromosome-scale assembly of the giantPleurodeles waltlgenome.</title>
        <authorList>
            <person name="Brown T."/>
            <person name="Elewa A."/>
            <person name="Iarovenko S."/>
            <person name="Subramanian E."/>
            <person name="Araus A.J."/>
            <person name="Petzold A."/>
            <person name="Susuki M."/>
            <person name="Suzuki K.-i.T."/>
            <person name="Hayashi T."/>
            <person name="Toyoda A."/>
            <person name="Oliveira C."/>
            <person name="Osipova E."/>
            <person name="Leigh N.D."/>
            <person name="Simon A."/>
            <person name="Yun M.H."/>
        </authorList>
    </citation>
    <scope>NUCLEOTIDE SEQUENCE</scope>
    <source>
        <strain evidence="10">20211129_DDA</strain>
        <tissue evidence="10">Liver</tissue>
    </source>
</reference>
<protein>
    <recommendedName>
        <fullName evidence="12">V-type proton ATPase subunit S1</fullName>
    </recommendedName>
</protein>
<dbReference type="GO" id="GO:0033176">
    <property type="term" value="C:proton-transporting V-type ATPase complex"/>
    <property type="evidence" value="ECO:0007669"/>
    <property type="project" value="TreeGrafter"/>
</dbReference>
<keyword evidence="3 6" id="KW-0812">Transmembrane</keyword>
<feature type="signal peptide" evidence="7">
    <location>
        <begin position="1"/>
        <end position="24"/>
    </location>
</feature>
<organism evidence="10 11">
    <name type="scientific">Pleurodeles waltl</name>
    <name type="common">Iberian ribbed newt</name>
    <dbReference type="NCBI Taxonomy" id="8319"/>
    <lineage>
        <taxon>Eukaryota</taxon>
        <taxon>Metazoa</taxon>
        <taxon>Chordata</taxon>
        <taxon>Craniata</taxon>
        <taxon>Vertebrata</taxon>
        <taxon>Euteleostomi</taxon>
        <taxon>Amphibia</taxon>
        <taxon>Batrachia</taxon>
        <taxon>Caudata</taxon>
        <taxon>Salamandroidea</taxon>
        <taxon>Salamandridae</taxon>
        <taxon>Pleurodelinae</taxon>
        <taxon>Pleurodeles</taxon>
    </lineage>
</organism>
<evidence type="ECO:0000256" key="5">
    <source>
        <dbReference type="ARBA" id="ARBA00023136"/>
    </source>
</evidence>
<dbReference type="Proteomes" id="UP001066276">
    <property type="component" value="Chromosome 4_2"/>
</dbReference>
<feature type="chain" id="PRO_5043865939" description="V-type proton ATPase subunit S1" evidence="7">
    <location>
        <begin position="25"/>
        <end position="457"/>
    </location>
</feature>
<dbReference type="InterPro" id="IPR046756">
    <property type="entry name" value="VAS1/VOA1_TM"/>
</dbReference>
<dbReference type="PANTHER" id="PTHR12471">
    <property type="entry name" value="VACUOLAR ATP SYNTHASE SUBUNIT S1"/>
    <property type="match status" value="1"/>
</dbReference>
<dbReference type="Gene3D" id="2.40.160.110">
    <property type="match status" value="1"/>
</dbReference>
<feature type="domain" description="V-type proton ATPase subunit S1 luminal" evidence="8">
    <location>
        <begin position="245"/>
        <end position="392"/>
    </location>
</feature>
<keyword evidence="4 6" id="KW-1133">Transmembrane helix</keyword>
<dbReference type="GO" id="GO:0030659">
    <property type="term" value="C:cytoplasmic vesicle membrane"/>
    <property type="evidence" value="ECO:0007669"/>
    <property type="project" value="UniProtKB-ARBA"/>
</dbReference>
<dbReference type="GO" id="GO:0098588">
    <property type="term" value="C:bounding membrane of organelle"/>
    <property type="evidence" value="ECO:0007669"/>
    <property type="project" value="UniProtKB-ARBA"/>
</dbReference>
<dbReference type="EMBL" id="JANPWB010000008">
    <property type="protein sequence ID" value="KAJ1161230.1"/>
    <property type="molecule type" value="Genomic_DNA"/>
</dbReference>
<comment type="subcellular location">
    <subcellularLocation>
        <location evidence="1">Membrane</location>
        <topology evidence="1">Single-pass membrane protein</topology>
    </subcellularLocation>
</comment>
<dbReference type="PANTHER" id="PTHR12471:SF6">
    <property type="entry name" value="ATPASE H+ TRANSPORTING ACCESSORY PROTEIN 1"/>
    <property type="match status" value="1"/>
</dbReference>
<feature type="domain" description="V-type proton ATPase subunit S1/VOA1 transmembrane" evidence="9">
    <location>
        <begin position="407"/>
        <end position="445"/>
    </location>
</feature>
<keyword evidence="7" id="KW-0732">Signal</keyword>
<dbReference type="Pfam" id="PF20520">
    <property type="entry name" value="Ac45-VOA1_TM"/>
    <property type="match status" value="1"/>
</dbReference>
<dbReference type="AlphaFoldDB" id="A0AAV7SBN8"/>
<keyword evidence="11" id="KW-1185">Reference proteome</keyword>
<comment type="caution">
    <text evidence="10">The sequence shown here is derived from an EMBL/GenBank/DDBJ whole genome shotgun (WGS) entry which is preliminary data.</text>
</comment>